<protein>
    <submittedName>
        <fullName evidence="2">Putative secreted protein</fullName>
    </submittedName>
</protein>
<sequence>MASFVAASVGSASCSSASHLPNDDDDALLVDQMGLVLPEPLVGDGGLPLVLANAQPRVLSLNRELVVLSVGMSTVGAPSTIEDIPPVAPLLAARPAVQL</sequence>
<dbReference type="AlphaFoldDB" id="A0A147BNP6"/>
<reference evidence="2" key="1">
    <citation type="journal article" date="2018" name="PLoS Negl. Trop. Dis.">
        <title>Sialome diversity of ticks revealed by RNAseq of single tick salivary glands.</title>
        <authorList>
            <person name="Perner J."/>
            <person name="Kropackova S."/>
            <person name="Kopacek P."/>
            <person name="Ribeiro J.M."/>
        </authorList>
    </citation>
    <scope>NUCLEOTIDE SEQUENCE</scope>
    <source>
        <strain evidence="2">Siblings of single egg batch collected in Ceske Budejovice</strain>
        <tissue evidence="2">Salivary glands</tissue>
    </source>
</reference>
<dbReference type="EMBL" id="GEGO01003332">
    <property type="protein sequence ID" value="JAR92072.1"/>
    <property type="molecule type" value="Transcribed_RNA"/>
</dbReference>
<feature type="compositionally biased region" description="Low complexity" evidence="1">
    <location>
        <begin position="1"/>
        <end position="18"/>
    </location>
</feature>
<proteinExistence type="predicted"/>
<accession>A0A147BNP6</accession>
<evidence type="ECO:0000256" key="1">
    <source>
        <dbReference type="SAM" id="MobiDB-lite"/>
    </source>
</evidence>
<feature type="region of interest" description="Disordered" evidence="1">
    <location>
        <begin position="1"/>
        <end position="20"/>
    </location>
</feature>
<organism evidence="2">
    <name type="scientific">Ixodes ricinus</name>
    <name type="common">Common tick</name>
    <name type="synonym">Acarus ricinus</name>
    <dbReference type="NCBI Taxonomy" id="34613"/>
    <lineage>
        <taxon>Eukaryota</taxon>
        <taxon>Metazoa</taxon>
        <taxon>Ecdysozoa</taxon>
        <taxon>Arthropoda</taxon>
        <taxon>Chelicerata</taxon>
        <taxon>Arachnida</taxon>
        <taxon>Acari</taxon>
        <taxon>Parasitiformes</taxon>
        <taxon>Ixodida</taxon>
        <taxon>Ixodoidea</taxon>
        <taxon>Ixodidae</taxon>
        <taxon>Ixodinae</taxon>
        <taxon>Ixodes</taxon>
    </lineage>
</organism>
<evidence type="ECO:0000313" key="2">
    <source>
        <dbReference type="EMBL" id="JAR92072.1"/>
    </source>
</evidence>
<name>A0A147BNP6_IXORI</name>